<reference evidence="1" key="1">
    <citation type="journal article" date="2020" name="Nature">
        <title>Giant virus diversity and host interactions through global metagenomics.</title>
        <authorList>
            <person name="Schulz F."/>
            <person name="Roux S."/>
            <person name="Paez-Espino D."/>
            <person name="Jungbluth S."/>
            <person name="Walsh D.A."/>
            <person name="Denef V.J."/>
            <person name="McMahon K.D."/>
            <person name="Konstantinidis K.T."/>
            <person name="Eloe-Fadrosh E.A."/>
            <person name="Kyrpides N.C."/>
            <person name="Woyke T."/>
        </authorList>
    </citation>
    <scope>NUCLEOTIDE SEQUENCE</scope>
    <source>
        <strain evidence="1">GVMAG-M-3300023174-24</strain>
    </source>
</reference>
<evidence type="ECO:0000313" key="1">
    <source>
        <dbReference type="EMBL" id="QHT17133.1"/>
    </source>
</evidence>
<dbReference type="SUPFAM" id="SSF53335">
    <property type="entry name" value="S-adenosyl-L-methionine-dependent methyltransferases"/>
    <property type="match status" value="1"/>
</dbReference>
<dbReference type="AlphaFoldDB" id="A0A6C0DKN8"/>
<name>A0A6C0DKN8_9ZZZZ</name>
<proteinExistence type="predicted"/>
<dbReference type="Gene3D" id="3.40.50.150">
    <property type="entry name" value="Vaccinia Virus protein VP39"/>
    <property type="match status" value="1"/>
</dbReference>
<dbReference type="InterPro" id="IPR029063">
    <property type="entry name" value="SAM-dependent_MTases_sf"/>
</dbReference>
<sequence length="388" mass="46395">MYIRNHPRTMEILKIEDFIKQFHKKNENMTFTEFKNSGKVKIGEKMRPLKEYVLEKKIENQDLKLLFENIKTRDEYLTRFYNLSLRIQPDKIHINIPPMKRNHMNNNHETMFKNIIRNIHYKGILLETESGIENNPTYMKMLLDLYLRNIIDYKLLTPSAIFYMKSGRLGSVFSSYYFRASIMNPYLVYSINKSILHGTRIFTPTLGWSSYCYGFLECPEVVEYVGTDVIQDVCSKTEQLCKSHINRVKYDIFCKPSEDLLKTKSFIDKYKNHFDVVFFSPPYYKLELYKGGKQSTDRYNTYEEWLENYWLATIQLCHRVLEKGGRLCYILSDYGSQTTKNHFELLSDMNNITKKYFHLKNIQPMFNKNVNVTSHRDTNEKIMIFEKK</sequence>
<protein>
    <recommendedName>
        <fullName evidence="2">DNA methylase N-4/N-6 domain-containing protein</fullName>
    </recommendedName>
</protein>
<organism evidence="1">
    <name type="scientific">viral metagenome</name>
    <dbReference type="NCBI Taxonomy" id="1070528"/>
    <lineage>
        <taxon>unclassified sequences</taxon>
        <taxon>metagenomes</taxon>
        <taxon>organismal metagenomes</taxon>
    </lineage>
</organism>
<accession>A0A6C0DKN8</accession>
<dbReference type="EMBL" id="MN739631">
    <property type="protein sequence ID" value="QHT17133.1"/>
    <property type="molecule type" value="Genomic_DNA"/>
</dbReference>
<dbReference type="CDD" id="cd02440">
    <property type="entry name" value="AdoMet_MTases"/>
    <property type="match status" value="1"/>
</dbReference>
<evidence type="ECO:0008006" key="2">
    <source>
        <dbReference type="Google" id="ProtNLM"/>
    </source>
</evidence>